<gene>
    <name evidence="10" type="ORF">G6048_01715</name>
</gene>
<dbReference type="PANTHER" id="PTHR42940">
    <property type="entry name" value="ALCOHOL DEHYDROGENASE 1-RELATED"/>
    <property type="match status" value="1"/>
</dbReference>
<evidence type="ECO:0000313" key="10">
    <source>
        <dbReference type="EMBL" id="NGO40922.1"/>
    </source>
</evidence>
<name>A0ABX0DP07_9ACTN</name>
<evidence type="ECO:0000256" key="2">
    <source>
        <dbReference type="ARBA" id="ARBA00008072"/>
    </source>
</evidence>
<evidence type="ECO:0000259" key="9">
    <source>
        <dbReference type="SMART" id="SM00829"/>
    </source>
</evidence>
<evidence type="ECO:0000256" key="1">
    <source>
        <dbReference type="ARBA" id="ARBA00001947"/>
    </source>
</evidence>
<dbReference type="SUPFAM" id="SSF51735">
    <property type="entry name" value="NAD(P)-binding Rossmann-fold domains"/>
    <property type="match status" value="1"/>
</dbReference>
<dbReference type="InterPro" id="IPR020843">
    <property type="entry name" value="ER"/>
</dbReference>
<evidence type="ECO:0000256" key="3">
    <source>
        <dbReference type="ARBA" id="ARBA00013190"/>
    </source>
</evidence>
<comment type="catalytic activity">
    <reaction evidence="7">
        <text>a secondary alcohol + NAD(+) = a ketone + NADH + H(+)</text>
        <dbReference type="Rhea" id="RHEA:10740"/>
        <dbReference type="ChEBI" id="CHEBI:15378"/>
        <dbReference type="ChEBI" id="CHEBI:17087"/>
        <dbReference type="ChEBI" id="CHEBI:35681"/>
        <dbReference type="ChEBI" id="CHEBI:57540"/>
        <dbReference type="ChEBI" id="CHEBI:57945"/>
        <dbReference type="EC" id="1.1.1.1"/>
    </reaction>
</comment>
<accession>A0ABX0DP07</accession>
<dbReference type="Proteomes" id="UP001518140">
    <property type="component" value="Unassembled WGS sequence"/>
</dbReference>
<evidence type="ECO:0000256" key="8">
    <source>
        <dbReference type="ARBA" id="ARBA00049243"/>
    </source>
</evidence>
<comment type="cofactor">
    <cofactor evidence="1">
        <name>Zn(2+)</name>
        <dbReference type="ChEBI" id="CHEBI:29105"/>
    </cofactor>
</comment>
<dbReference type="Pfam" id="PF00107">
    <property type="entry name" value="ADH_zinc_N"/>
    <property type="match status" value="1"/>
</dbReference>
<dbReference type="SUPFAM" id="SSF50129">
    <property type="entry name" value="GroES-like"/>
    <property type="match status" value="1"/>
</dbReference>
<keyword evidence="11" id="KW-1185">Reference proteome</keyword>
<evidence type="ECO:0000256" key="4">
    <source>
        <dbReference type="ARBA" id="ARBA00022723"/>
    </source>
</evidence>
<evidence type="ECO:0000313" key="11">
    <source>
        <dbReference type="Proteomes" id="UP001518140"/>
    </source>
</evidence>
<dbReference type="Gene3D" id="3.90.180.10">
    <property type="entry name" value="Medium-chain alcohol dehydrogenases, catalytic domain"/>
    <property type="match status" value="1"/>
</dbReference>
<organism evidence="10 11">
    <name type="scientific">Streptomyces ureilyticus</name>
    <dbReference type="NCBI Taxonomy" id="1775131"/>
    <lineage>
        <taxon>Bacteria</taxon>
        <taxon>Bacillati</taxon>
        <taxon>Actinomycetota</taxon>
        <taxon>Actinomycetes</taxon>
        <taxon>Kitasatosporales</taxon>
        <taxon>Streptomycetaceae</taxon>
        <taxon>Streptomyces</taxon>
    </lineage>
</organism>
<evidence type="ECO:0000256" key="6">
    <source>
        <dbReference type="ARBA" id="ARBA00023002"/>
    </source>
</evidence>
<proteinExistence type="inferred from homology"/>
<protein>
    <recommendedName>
        <fullName evidence="3">alcohol dehydrogenase</fullName>
        <ecNumber evidence="3">1.1.1.1</ecNumber>
    </recommendedName>
</protein>
<dbReference type="InterPro" id="IPR008497">
    <property type="entry name" value="DUF779"/>
</dbReference>
<comment type="catalytic activity">
    <reaction evidence="8">
        <text>a primary alcohol + NAD(+) = an aldehyde + NADH + H(+)</text>
        <dbReference type="Rhea" id="RHEA:10736"/>
        <dbReference type="ChEBI" id="CHEBI:15378"/>
        <dbReference type="ChEBI" id="CHEBI:15734"/>
        <dbReference type="ChEBI" id="CHEBI:17478"/>
        <dbReference type="ChEBI" id="CHEBI:57540"/>
        <dbReference type="ChEBI" id="CHEBI:57945"/>
        <dbReference type="EC" id="1.1.1.1"/>
    </reaction>
</comment>
<dbReference type="InterPro" id="IPR013149">
    <property type="entry name" value="ADH-like_C"/>
</dbReference>
<dbReference type="SMART" id="SM00829">
    <property type="entry name" value="PKS_ER"/>
    <property type="match status" value="1"/>
</dbReference>
<dbReference type="EMBL" id="JAAKZX010000003">
    <property type="protein sequence ID" value="NGO40922.1"/>
    <property type="molecule type" value="Genomic_DNA"/>
</dbReference>
<dbReference type="CDD" id="cd08297">
    <property type="entry name" value="CAD3"/>
    <property type="match status" value="1"/>
</dbReference>
<comment type="caution">
    <text evidence="10">The sequence shown here is derived from an EMBL/GenBank/DDBJ whole genome shotgun (WGS) entry which is preliminary data.</text>
</comment>
<comment type="similarity">
    <text evidence="2">Belongs to the zinc-containing alcohol dehydrogenase family.</text>
</comment>
<dbReference type="PANTHER" id="PTHR42940:SF8">
    <property type="entry name" value="VACUOLAR PROTEIN SORTING-ASSOCIATED PROTEIN 11"/>
    <property type="match status" value="1"/>
</dbReference>
<dbReference type="Pfam" id="PF08240">
    <property type="entry name" value="ADH_N"/>
    <property type="match status" value="1"/>
</dbReference>
<dbReference type="Gene3D" id="3.40.50.720">
    <property type="entry name" value="NAD(P)-binding Rossmann-like Domain"/>
    <property type="match status" value="1"/>
</dbReference>
<evidence type="ECO:0000256" key="5">
    <source>
        <dbReference type="ARBA" id="ARBA00022833"/>
    </source>
</evidence>
<evidence type="ECO:0000256" key="7">
    <source>
        <dbReference type="ARBA" id="ARBA00049164"/>
    </source>
</evidence>
<dbReference type="InterPro" id="IPR011032">
    <property type="entry name" value="GroES-like_sf"/>
</dbReference>
<keyword evidence="5" id="KW-0862">Zinc</keyword>
<sequence>MPARLVNGNSGRITATRAAHRAIKALRAAHGRPVMFVQSGGCCDGSDPMCFPGGEFALGDGDMMLGVLDGGTFHIDADLYEALGRPRFVLDVEEGTPGGFSLAAGDGLRFVTRIEDPAESRLPAYSPVEEQIMKAAVVTHLGKPLEIQELPVPEPGPGQVLVRMEASGLCHTDIHAAHGDWPVKPQPPFIPGHEGVGPVQAVGEGVSADLVGWGHRPDGVWGRVAIPWLGSSCGTCRHCVSGWETLCESQVNSGYSVDGCYAEYAVADAGAVVPVPDGVSSFDAAPLTCAGVTTYKAIKVAHVVPAERVAVFGVGGLGHLAVQYARLVGGFVTAVDLEPDKLGLAHKLGADQIVNARTHDPVEEIKKAGGADVAVVLAASPKAFEQAYRSLNRGGRLVMVGLPADNAAINVPIFETVLSGISVIGSIVGTRQDLAEVFALHAAGRTQVIAEPRRLDQVNESFDEVLGGRAEARLVFEF</sequence>
<reference evidence="10 11" key="1">
    <citation type="submission" date="2020-02" db="EMBL/GenBank/DDBJ databases">
        <title>Whole-genome analyses of novel actinobacteria.</title>
        <authorList>
            <person name="Sahin N."/>
            <person name="Tokatli A."/>
        </authorList>
    </citation>
    <scope>NUCLEOTIDE SEQUENCE [LARGE SCALE GENOMIC DNA]</scope>
    <source>
        <strain evidence="10 11">YC419</strain>
    </source>
</reference>
<dbReference type="InterPro" id="IPR013154">
    <property type="entry name" value="ADH-like_N"/>
</dbReference>
<keyword evidence="6" id="KW-0560">Oxidoreductase</keyword>
<dbReference type="InterPro" id="IPR036291">
    <property type="entry name" value="NAD(P)-bd_dom_sf"/>
</dbReference>
<keyword evidence="4" id="KW-0479">Metal-binding</keyword>
<feature type="domain" description="Enoyl reductase (ER)" evidence="9">
    <location>
        <begin position="142"/>
        <end position="476"/>
    </location>
</feature>
<dbReference type="Pfam" id="PF05610">
    <property type="entry name" value="DUF779"/>
    <property type="match status" value="1"/>
</dbReference>
<dbReference type="EC" id="1.1.1.1" evidence="3"/>